<comment type="caution">
    <text evidence="3">The sequence shown here is derived from an EMBL/GenBank/DDBJ whole genome shotgun (WGS) entry which is preliminary data.</text>
</comment>
<evidence type="ECO:0000256" key="1">
    <source>
        <dbReference type="SAM" id="MobiDB-lite"/>
    </source>
</evidence>
<feature type="region of interest" description="Disordered" evidence="1">
    <location>
        <begin position="109"/>
        <end position="220"/>
    </location>
</feature>
<dbReference type="EMBL" id="JAJJMB010001378">
    <property type="protein sequence ID" value="KAI3957137.1"/>
    <property type="molecule type" value="Genomic_DNA"/>
</dbReference>
<feature type="compositionally biased region" description="Pro residues" evidence="1">
    <location>
        <begin position="109"/>
        <end position="215"/>
    </location>
</feature>
<proteinExistence type="predicted"/>
<evidence type="ECO:0000313" key="3">
    <source>
        <dbReference type="EMBL" id="KAI3957137.1"/>
    </source>
</evidence>
<gene>
    <name evidence="3" type="ORF">MKW98_002764</name>
</gene>
<feature type="signal peptide" evidence="2">
    <location>
        <begin position="1"/>
        <end position="25"/>
    </location>
</feature>
<dbReference type="AlphaFoldDB" id="A0AAD4TIY7"/>
<feature type="chain" id="PRO_5042091718" evidence="2">
    <location>
        <begin position="26"/>
        <end position="247"/>
    </location>
</feature>
<organism evidence="3 4">
    <name type="scientific">Papaver atlanticum</name>
    <dbReference type="NCBI Taxonomy" id="357466"/>
    <lineage>
        <taxon>Eukaryota</taxon>
        <taxon>Viridiplantae</taxon>
        <taxon>Streptophyta</taxon>
        <taxon>Embryophyta</taxon>
        <taxon>Tracheophyta</taxon>
        <taxon>Spermatophyta</taxon>
        <taxon>Magnoliopsida</taxon>
        <taxon>Ranunculales</taxon>
        <taxon>Papaveraceae</taxon>
        <taxon>Papaveroideae</taxon>
        <taxon>Papaver</taxon>
    </lineage>
</organism>
<keyword evidence="2" id="KW-0732">Signal</keyword>
<evidence type="ECO:0000313" key="4">
    <source>
        <dbReference type="Proteomes" id="UP001202328"/>
    </source>
</evidence>
<evidence type="ECO:0000256" key="2">
    <source>
        <dbReference type="SAM" id="SignalP"/>
    </source>
</evidence>
<dbReference type="Proteomes" id="UP001202328">
    <property type="component" value="Unassembled WGS sequence"/>
</dbReference>
<reference evidence="3" key="1">
    <citation type="submission" date="2022-04" db="EMBL/GenBank/DDBJ databases">
        <title>A functionally conserved STORR gene fusion in Papaver species that diverged 16.8 million years ago.</title>
        <authorList>
            <person name="Catania T."/>
        </authorList>
    </citation>
    <scope>NUCLEOTIDE SEQUENCE</scope>
    <source>
        <strain evidence="3">S-188037</strain>
    </source>
</reference>
<sequence length="247" mass="25771">MMATKVSFLVLFLFAIVSMSETAFAKWELTPIIMTSSLAGREICGRGDIYEAILCGPTTVCDCCTNWCERKCKGLRSSITNQNCRKFTNAKGSPTVECECCCKNMSPPPQPPSPPPRSPPPYPSPPQPSPPPPSPPSPPPSPPPPSPPPPPPSPPPPSTPPRWPSPPPRPPSTPPPPPSPPPPPPSPLSSPPPPSPPSPSLSPAPPSSPPPPNPPSECRSCPATFELSAGGGEPCMYTLSSSLVLAM</sequence>
<name>A0AAD4TIY7_9MAGN</name>
<dbReference type="PRINTS" id="PR01217">
    <property type="entry name" value="PRICHEXTENSN"/>
</dbReference>
<accession>A0AAD4TIY7</accession>
<protein>
    <submittedName>
        <fullName evidence="3">Uncharacterized protein</fullName>
    </submittedName>
</protein>
<keyword evidence="4" id="KW-1185">Reference proteome</keyword>